<dbReference type="Proteomes" id="UP000177982">
    <property type="component" value="Unassembled WGS sequence"/>
</dbReference>
<name>A0A1G2L3C7_9BACT</name>
<comment type="caution">
    <text evidence="2">The sequence shown here is derived from an EMBL/GenBank/DDBJ whole genome shotgun (WGS) entry which is preliminary data.</text>
</comment>
<keyword evidence="1" id="KW-1133">Transmembrane helix</keyword>
<dbReference type="Pfam" id="PF04020">
    <property type="entry name" value="Phage_holin_4_2"/>
    <property type="match status" value="1"/>
</dbReference>
<feature type="transmembrane region" description="Helical" evidence="1">
    <location>
        <begin position="36"/>
        <end position="55"/>
    </location>
</feature>
<feature type="transmembrane region" description="Helical" evidence="1">
    <location>
        <begin position="7"/>
        <end position="30"/>
    </location>
</feature>
<accession>A0A1G2L3C7</accession>
<reference evidence="2 3" key="1">
    <citation type="journal article" date="2016" name="Nat. Commun.">
        <title>Thousands of microbial genomes shed light on interconnected biogeochemical processes in an aquifer system.</title>
        <authorList>
            <person name="Anantharaman K."/>
            <person name="Brown C.T."/>
            <person name="Hug L.A."/>
            <person name="Sharon I."/>
            <person name="Castelle C.J."/>
            <person name="Probst A.J."/>
            <person name="Thomas B.C."/>
            <person name="Singh A."/>
            <person name="Wilkins M.J."/>
            <person name="Karaoz U."/>
            <person name="Brodie E.L."/>
            <person name="Williams K.H."/>
            <person name="Hubbard S.S."/>
            <person name="Banfield J.F."/>
        </authorList>
    </citation>
    <scope>NUCLEOTIDE SEQUENCE [LARGE SCALE GENOMIC DNA]</scope>
</reference>
<dbReference type="AlphaFoldDB" id="A0A1G2L3C7"/>
<sequence length="111" mass="12312">MRFLFKFIIRIILSGAALYAAGALLPGFIIPPDLEYLFLGGLTLALINTFIRPILKIVSFPFIILTFGLFHVVINIAILLLADYFLAELAIQDFWTLFLASIIIGIANAII</sequence>
<gene>
    <name evidence="2" type="ORF">A2934_01970</name>
</gene>
<proteinExistence type="predicted"/>
<feature type="transmembrane region" description="Helical" evidence="1">
    <location>
        <begin position="62"/>
        <end position="82"/>
    </location>
</feature>
<evidence type="ECO:0000256" key="1">
    <source>
        <dbReference type="SAM" id="Phobius"/>
    </source>
</evidence>
<organism evidence="2 3">
    <name type="scientific">Candidatus Sungbacteria bacterium RIFCSPLOWO2_01_FULL_47_10</name>
    <dbReference type="NCBI Taxonomy" id="1802276"/>
    <lineage>
        <taxon>Bacteria</taxon>
        <taxon>Candidatus Sungiibacteriota</taxon>
    </lineage>
</organism>
<protein>
    <recommendedName>
        <fullName evidence="4">Phage holin family protein</fullName>
    </recommendedName>
</protein>
<dbReference type="PANTHER" id="PTHR37309:SF1">
    <property type="entry name" value="SLR0284 PROTEIN"/>
    <property type="match status" value="1"/>
</dbReference>
<dbReference type="PANTHER" id="PTHR37309">
    <property type="entry name" value="SLR0284 PROTEIN"/>
    <property type="match status" value="1"/>
</dbReference>
<dbReference type="EMBL" id="MHQO01000037">
    <property type="protein sequence ID" value="OHA06165.1"/>
    <property type="molecule type" value="Genomic_DNA"/>
</dbReference>
<dbReference type="InterPro" id="IPR007165">
    <property type="entry name" value="Phage_holin_4_2"/>
</dbReference>
<keyword evidence="1" id="KW-0812">Transmembrane</keyword>
<evidence type="ECO:0008006" key="4">
    <source>
        <dbReference type="Google" id="ProtNLM"/>
    </source>
</evidence>
<feature type="transmembrane region" description="Helical" evidence="1">
    <location>
        <begin position="94"/>
        <end position="110"/>
    </location>
</feature>
<keyword evidence="1" id="KW-0472">Membrane</keyword>
<evidence type="ECO:0000313" key="3">
    <source>
        <dbReference type="Proteomes" id="UP000177982"/>
    </source>
</evidence>
<evidence type="ECO:0000313" key="2">
    <source>
        <dbReference type="EMBL" id="OHA06165.1"/>
    </source>
</evidence>